<gene>
    <name evidence="1" type="ORF">BN874_1370021</name>
</gene>
<organism evidence="1 2">
    <name type="scientific">Candidatus Contendobacter odensis Run_B_J11</name>
    <dbReference type="NCBI Taxonomy" id="1400861"/>
    <lineage>
        <taxon>Bacteria</taxon>
        <taxon>Pseudomonadati</taxon>
        <taxon>Pseudomonadota</taxon>
        <taxon>Gammaproteobacteria</taxon>
        <taxon>Candidatus Competibacteraceae</taxon>
        <taxon>Candidatus Contendibacter</taxon>
    </lineage>
</organism>
<dbReference type="AlphaFoldDB" id="A0A7U7J1Q4"/>
<keyword evidence="2" id="KW-1185">Reference proteome</keyword>
<sequence>MKKTPVSQVALCALYPGSLSPDSRFLREQGYVKPERARGQAEKLSPNAIRIVTKRDY</sequence>
<reference evidence="1 2" key="1">
    <citation type="journal article" date="2014" name="ISME J.">
        <title>Candidatus Competibacter-lineage genomes retrieved from metagenomes reveal functional metabolic diversity.</title>
        <authorList>
            <person name="McIlroy S.J."/>
            <person name="Albertsen M."/>
            <person name="Andresen E.K."/>
            <person name="Saunders A.M."/>
            <person name="Kristiansen R."/>
            <person name="Stokholm-Bjerregaard M."/>
            <person name="Nielsen K.L."/>
            <person name="Nielsen P.H."/>
        </authorList>
    </citation>
    <scope>NUCLEOTIDE SEQUENCE [LARGE SCALE GENOMIC DNA]</scope>
    <source>
        <strain evidence="1 2">Run_B_J11</strain>
    </source>
</reference>
<evidence type="ECO:0000313" key="1">
    <source>
        <dbReference type="EMBL" id="CDH43856.1"/>
    </source>
</evidence>
<comment type="caution">
    <text evidence="1">The sequence shown here is derived from an EMBL/GenBank/DDBJ whole genome shotgun (WGS) entry which is preliminary data.</text>
</comment>
<dbReference type="EMBL" id="CBTK010000043">
    <property type="protein sequence ID" value="CDH43856.1"/>
    <property type="molecule type" value="Genomic_DNA"/>
</dbReference>
<accession>A0A7U7J1Q4</accession>
<protein>
    <submittedName>
        <fullName evidence="1">Uncharacterized protein</fullName>
    </submittedName>
</protein>
<evidence type="ECO:0000313" key="2">
    <source>
        <dbReference type="Proteomes" id="UP000019184"/>
    </source>
</evidence>
<proteinExistence type="predicted"/>
<dbReference type="Proteomes" id="UP000019184">
    <property type="component" value="Unassembled WGS sequence"/>
</dbReference>
<name>A0A7U7J1Q4_9GAMM</name>